<protein>
    <submittedName>
        <fullName evidence="3">VanZ-like protein</fullName>
    </submittedName>
</protein>
<dbReference type="Pfam" id="PF04892">
    <property type="entry name" value="VanZ"/>
    <property type="match status" value="1"/>
</dbReference>
<reference evidence="3 4" key="1">
    <citation type="journal article" date="2012" name="ISME J.">
        <title>Genomic insights to SAR86, an abundant and uncultivated marine bacterial lineage.</title>
        <authorList>
            <person name="Dupont C.L."/>
            <person name="Rusch D.B."/>
            <person name="Yooseph S."/>
            <person name="Lombardo M.J."/>
            <person name="Richter R.A."/>
            <person name="Valas R."/>
            <person name="Novotny M."/>
            <person name="Yee-Greenbaum J."/>
            <person name="Selengut J.D."/>
            <person name="Haft D.H."/>
            <person name="Halpern A.L."/>
            <person name="Lasken R.S."/>
            <person name="Nealson K."/>
            <person name="Friedman R."/>
            <person name="Venter J.C."/>
        </authorList>
    </citation>
    <scope>NUCLEOTIDE SEQUENCE [LARGE SCALE GENOMIC DNA]</scope>
</reference>
<proteinExistence type="predicted"/>
<evidence type="ECO:0000313" key="3">
    <source>
        <dbReference type="EMBL" id="EJP71770.1"/>
    </source>
</evidence>
<keyword evidence="1" id="KW-0812">Transmembrane</keyword>
<gene>
    <name evidence="3" type="ORF">NT01SARS_0247</name>
</gene>
<dbReference type="HOGENOM" id="CLU_2540666_0_0_6"/>
<dbReference type="AlphaFoldDB" id="J4WS35"/>
<name>J4WS35_9GAMM</name>
<evidence type="ECO:0000313" key="4">
    <source>
        <dbReference type="Proteomes" id="UP000010305"/>
    </source>
</evidence>
<sequence>MSFISDKFVHSLIYFYLAILGILSKFRFNDLKVVALIFLFGAFIELIHYYHPYRLFEFFDLLANLIGVTIAFLIFRLKNKLTY</sequence>
<feature type="transmembrane region" description="Helical" evidence="1">
    <location>
        <begin position="56"/>
        <end position="75"/>
    </location>
</feature>
<organism evidence="3 4">
    <name type="scientific">SAR86 cluster bacterium SAR86A</name>
    <dbReference type="NCBI Taxonomy" id="1123866"/>
    <lineage>
        <taxon>Bacteria</taxon>
        <taxon>Pseudomonadati</taxon>
        <taxon>Pseudomonadota</taxon>
        <taxon>Gammaproteobacteria</taxon>
        <taxon>SAR86 cluster</taxon>
    </lineage>
</organism>
<feature type="domain" description="VanZ-like" evidence="2">
    <location>
        <begin position="17"/>
        <end position="77"/>
    </location>
</feature>
<dbReference type="InterPro" id="IPR006976">
    <property type="entry name" value="VanZ-like"/>
</dbReference>
<dbReference type="EMBL" id="JH611156">
    <property type="protein sequence ID" value="EJP71770.1"/>
    <property type="molecule type" value="Genomic_DNA"/>
</dbReference>
<evidence type="ECO:0000259" key="2">
    <source>
        <dbReference type="Pfam" id="PF04892"/>
    </source>
</evidence>
<dbReference type="STRING" id="1123866.NT01SARS_0247"/>
<feature type="transmembrane region" description="Helical" evidence="1">
    <location>
        <begin position="33"/>
        <end position="50"/>
    </location>
</feature>
<feature type="transmembrane region" description="Helical" evidence="1">
    <location>
        <begin position="12"/>
        <end position="28"/>
    </location>
</feature>
<keyword evidence="1" id="KW-0472">Membrane</keyword>
<evidence type="ECO:0000256" key="1">
    <source>
        <dbReference type="SAM" id="Phobius"/>
    </source>
</evidence>
<dbReference type="Proteomes" id="UP000010305">
    <property type="component" value="Unassembled WGS sequence"/>
</dbReference>
<keyword evidence="1" id="KW-1133">Transmembrane helix</keyword>
<accession>J4WS35</accession>